<reference key="2">
    <citation type="submission" date="2011-10" db="EMBL/GenBank/DDBJ databases">
        <title>The genome and transcriptome sequence of Clonorchis sinensis provide insights into the carcinogenic liver fluke.</title>
        <authorList>
            <person name="Wang X."/>
            <person name="Huang Y."/>
            <person name="Chen W."/>
            <person name="Liu H."/>
            <person name="Guo L."/>
            <person name="Chen Y."/>
            <person name="Luo F."/>
            <person name="Zhou W."/>
            <person name="Sun J."/>
            <person name="Mao Q."/>
            <person name="Liang P."/>
            <person name="Zhou C."/>
            <person name="Tian Y."/>
            <person name="Men J."/>
            <person name="Lv X."/>
            <person name="Huang L."/>
            <person name="Zhou J."/>
            <person name="Hu Y."/>
            <person name="Li R."/>
            <person name="Zhang F."/>
            <person name="Lei H."/>
            <person name="Li X."/>
            <person name="Hu X."/>
            <person name="Liang C."/>
            <person name="Xu J."/>
            <person name="Wu Z."/>
            <person name="Yu X."/>
        </authorList>
    </citation>
    <scope>NUCLEOTIDE SEQUENCE</scope>
    <source>
        <strain>Henan</strain>
    </source>
</reference>
<gene>
    <name evidence="1" type="ORF">CLF_111501</name>
</gene>
<name>G7YV02_CLOSI</name>
<reference evidence="1" key="1">
    <citation type="journal article" date="2011" name="Genome Biol.">
        <title>The draft genome of the carcinogenic human liver fluke Clonorchis sinensis.</title>
        <authorList>
            <person name="Wang X."/>
            <person name="Chen W."/>
            <person name="Huang Y."/>
            <person name="Sun J."/>
            <person name="Men J."/>
            <person name="Liu H."/>
            <person name="Luo F."/>
            <person name="Guo L."/>
            <person name="Lv X."/>
            <person name="Deng C."/>
            <person name="Zhou C."/>
            <person name="Fan Y."/>
            <person name="Li X."/>
            <person name="Huang L."/>
            <person name="Hu Y."/>
            <person name="Liang C."/>
            <person name="Hu X."/>
            <person name="Xu J."/>
            <person name="Yu X."/>
        </authorList>
    </citation>
    <scope>NUCLEOTIDE SEQUENCE [LARGE SCALE GENOMIC DNA]</scope>
    <source>
        <strain evidence="1">Henan</strain>
    </source>
</reference>
<evidence type="ECO:0000313" key="1">
    <source>
        <dbReference type="EMBL" id="GAA56782.1"/>
    </source>
</evidence>
<dbReference type="Proteomes" id="UP000008909">
    <property type="component" value="Unassembled WGS sequence"/>
</dbReference>
<dbReference type="AlphaFoldDB" id="G7YV02"/>
<accession>G7YV02</accession>
<protein>
    <submittedName>
        <fullName evidence="1">Uncharacterized protein</fullName>
    </submittedName>
</protein>
<proteinExistence type="predicted"/>
<sequence length="825" mass="94491">MYALSNQPDARQHENEIYAFTFDGYLNTFTSAQGFTLKRIVVSGPTSSYKRERPVLLTAVLGLLFDWGVFVDRVYTTIRNSSDFACNSKQRSESTATCGNFSQKEKEASVVASAVEMAQNTLYGYQFTLLTDNEIKYQSTGSLRNAGVFSRLTDSNKPEQKTQNLPVLEHTVRSSSHTSIDLRHSQEGCRPVLQRVVNYQRNQWPRTCSQYELRFYFKRCDAPALANASQQTVLKQSPYGHRGTNRIKSLAQSHVHKLLKDCRIDQVSKCFRSTGVSKRRSFIYMNTTVILDTLQMIDYMVMELDSEAFNEIFVEKEQINEELGELSLIVRWYWQMKANSSYEYHFDTSVNLLAYVFSPYAYYFLTEEIKLKIGNNTQCFLSNDLIYLVYSLHHVFIFVHLKQILDGTIIFEFILSTKEKSKLKLDYHLGPETAARSVSTGDWFYVIGQTGYGQNYIQVAFRGGKIGRKFVSLSASSCSRFSKSETPYPQANRKFLQVLWPVSLNLVLISLVAADLVNTKPFDHLLSIVSKHYNPKAFTFAQQFKFNTNVEKGSRTHCSFCSGITEPYIALRHGNLRKDMLTDRLVVVTSEAVDYSIGKSGRSIIGQITILVLSLWRPSYSPEGLPAHGPNLLGRYWPHQSSILYYTLNQVSTIPEVQSLIRNYEEVFSEPRSSKFYRREVEYKLFKGNTAAFPEDLAVKIKQRQCSPKQNADKHARPRTVRSCEEVYVKLQPSVLTYFLKYYKYGAKGAKNTIWVATIACDLINLSKYAKRLTNPLRHEVPTSDFIAEKFPGFEQVFLSLQLLAETYLVLRKSTVYTRADGNIL</sequence>
<evidence type="ECO:0000313" key="2">
    <source>
        <dbReference type="Proteomes" id="UP000008909"/>
    </source>
</evidence>
<organism evidence="1 2">
    <name type="scientific">Clonorchis sinensis</name>
    <name type="common">Chinese liver fluke</name>
    <dbReference type="NCBI Taxonomy" id="79923"/>
    <lineage>
        <taxon>Eukaryota</taxon>
        <taxon>Metazoa</taxon>
        <taxon>Spiralia</taxon>
        <taxon>Lophotrochozoa</taxon>
        <taxon>Platyhelminthes</taxon>
        <taxon>Trematoda</taxon>
        <taxon>Digenea</taxon>
        <taxon>Opisthorchiida</taxon>
        <taxon>Opisthorchiata</taxon>
        <taxon>Opisthorchiidae</taxon>
        <taxon>Clonorchis</taxon>
    </lineage>
</organism>
<dbReference type="EMBL" id="DF144376">
    <property type="protein sequence ID" value="GAA56782.1"/>
    <property type="molecule type" value="Genomic_DNA"/>
</dbReference>
<keyword evidence="2" id="KW-1185">Reference proteome</keyword>